<evidence type="ECO:0000313" key="5">
    <source>
        <dbReference type="EMBL" id="GAA0959241.1"/>
    </source>
</evidence>
<keyword evidence="6" id="KW-1185">Reference proteome</keyword>
<comment type="caution">
    <text evidence="5">The sequence shown here is derived from an EMBL/GenBank/DDBJ whole genome shotgun (WGS) entry which is preliminary data.</text>
</comment>
<keyword evidence="1" id="KW-0645">Protease</keyword>
<reference evidence="5 6" key="1">
    <citation type="journal article" date="2019" name="Int. J. Syst. Evol. Microbiol.">
        <title>The Global Catalogue of Microorganisms (GCM) 10K type strain sequencing project: providing services to taxonomists for standard genome sequencing and annotation.</title>
        <authorList>
            <consortium name="The Broad Institute Genomics Platform"/>
            <consortium name="The Broad Institute Genome Sequencing Center for Infectious Disease"/>
            <person name="Wu L."/>
            <person name="Ma J."/>
        </authorList>
    </citation>
    <scope>NUCLEOTIDE SEQUENCE [LARGE SCALE GENOMIC DNA]</scope>
    <source>
        <strain evidence="5 6">JCM 11444</strain>
    </source>
</reference>
<dbReference type="Gene3D" id="3.40.630.10">
    <property type="entry name" value="Zn peptidases"/>
    <property type="match status" value="1"/>
</dbReference>
<dbReference type="EMBL" id="BAAAID010000116">
    <property type="protein sequence ID" value="GAA0959241.1"/>
    <property type="molecule type" value="Genomic_DNA"/>
</dbReference>
<dbReference type="InterPro" id="IPR002933">
    <property type="entry name" value="Peptidase_M20"/>
</dbReference>
<proteinExistence type="predicted"/>
<gene>
    <name evidence="5" type="ORF">GCM10009575_091590</name>
</gene>
<dbReference type="PANTHER" id="PTHR43270">
    <property type="entry name" value="BETA-ALA-HIS DIPEPTIDASE"/>
    <property type="match status" value="1"/>
</dbReference>
<dbReference type="Pfam" id="PF01546">
    <property type="entry name" value="Peptidase_M20"/>
    <property type="match status" value="1"/>
</dbReference>
<protein>
    <submittedName>
        <fullName evidence="5">Dipeptidase</fullName>
    </submittedName>
</protein>
<dbReference type="NCBIfam" id="NF005914">
    <property type="entry name" value="PRK07907.1"/>
    <property type="match status" value="1"/>
</dbReference>
<dbReference type="SUPFAM" id="SSF53187">
    <property type="entry name" value="Zn-dependent exopeptidases"/>
    <property type="match status" value="1"/>
</dbReference>
<keyword evidence="2" id="KW-0479">Metal-binding</keyword>
<evidence type="ECO:0000256" key="3">
    <source>
        <dbReference type="ARBA" id="ARBA00022801"/>
    </source>
</evidence>
<dbReference type="CDD" id="cd03893">
    <property type="entry name" value="M20_Dipept_like"/>
    <property type="match status" value="1"/>
</dbReference>
<dbReference type="InterPro" id="IPR011650">
    <property type="entry name" value="Peptidase_M20_dimer"/>
</dbReference>
<dbReference type="Proteomes" id="UP001500418">
    <property type="component" value="Unassembled WGS sequence"/>
</dbReference>
<dbReference type="PANTHER" id="PTHR43270:SF12">
    <property type="entry name" value="SUCCINYL-DIAMINOPIMELATE DESUCCINYLASE"/>
    <property type="match status" value="1"/>
</dbReference>
<dbReference type="InterPro" id="IPR051458">
    <property type="entry name" value="Cyt/Met_Dipeptidase"/>
</dbReference>
<dbReference type="Pfam" id="PF07687">
    <property type="entry name" value="M20_dimer"/>
    <property type="match status" value="1"/>
</dbReference>
<evidence type="ECO:0000313" key="6">
    <source>
        <dbReference type="Proteomes" id="UP001500418"/>
    </source>
</evidence>
<feature type="domain" description="Peptidase M20 dimerisation" evidence="4">
    <location>
        <begin position="206"/>
        <end position="345"/>
    </location>
</feature>
<sequence>MEKAPLAATVAALQSRARAELAELVAFKSVADPAQFPPGECEAAARWVADALRAEGFEDVALLDTPDGTQSVYGFLPGPAGAPTVLLYAHYDVQPPLDEGAWYTPPFELTERDGRWYGRGAADCKGGVIMHLTALRALKANGGVPVNVKVIVEGSEEQGTGGLERYAEAHPELLTADTIVIGDAGNFRVGLPTVTATLRGMTLLRVSVETLEGNLHSGQFGGAAPDALAALIRVLDSLRAEDGSTTVKGLDADAAWDGLQYPDEEFRKDAKVLDGVGLIGSGTVADRIWARPAVTVLGIDCPPVVGATPSVQAGARALISLRVPPGVDAAEANRLLAEHLRSSVPWGARLSVEQVGQGQPFRADTTSPAYAAMREAMRLAYDGQEMAIAGQGGSIPLCNTLASLYPEAEILLIGLSEPEAQIHAVNESVSPEELEKLSLTEALFLGMYAAGKG</sequence>
<evidence type="ECO:0000256" key="1">
    <source>
        <dbReference type="ARBA" id="ARBA00022670"/>
    </source>
</evidence>
<evidence type="ECO:0000256" key="2">
    <source>
        <dbReference type="ARBA" id="ARBA00022723"/>
    </source>
</evidence>
<dbReference type="Gene3D" id="3.30.70.360">
    <property type="match status" value="1"/>
</dbReference>
<accession>A0ABN1RKW7</accession>
<name>A0ABN1RKW7_9ACTN</name>
<evidence type="ECO:0000259" key="4">
    <source>
        <dbReference type="Pfam" id="PF07687"/>
    </source>
</evidence>
<keyword evidence="3" id="KW-0378">Hydrolase</keyword>
<organism evidence="5 6">
    <name type="scientific">Streptomyces rhizosphaericus</name>
    <dbReference type="NCBI Taxonomy" id="114699"/>
    <lineage>
        <taxon>Bacteria</taxon>
        <taxon>Bacillati</taxon>
        <taxon>Actinomycetota</taxon>
        <taxon>Actinomycetes</taxon>
        <taxon>Kitasatosporales</taxon>
        <taxon>Streptomycetaceae</taxon>
        <taxon>Streptomyces</taxon>
        <taxon>Streptomyces violaceusniger group</taxon>
    </lineage>
</organism>